<dbReference type="Proteomes" id="UP000286976">
    <property type="component" value="Unassembled WGS sequence"/>
</dbReference>
<dbReference type="GO" id="GO:0046872">
    <property type="term" value="F:metal ion binding"/>
    <property type="evidence" value="ECO:0007669"/>
    <property type="project" value="UniProtKB-KW"/>
</dbReference>
<keyword evidence="4" id="KW-0378">Hydrolase</keyword>
<reference evidence="8 9" key="1">
    <citation type="journal article" date="2011" name="Front. Microbiol.">
        <title>Genomic signatures of strain selection and enhancement in Bacillus atrophaeus var. globigii, a historical biowarfare simulant.</title>
        <authorList>
            <person name="Gibbons H.S."/>
            <person name="Broomall S.M."/>
            <person name="McNew L.A."/>
            <person name="Daligault H."/>
            <person name="Chapman C."/>
            <person name="Bruce D."/>
            <person name="Karavis M."/>
            <person name="Krepps M."/>
            <person name="McGregor P.A."/>
            <person name="Hong C."/>
            <person name="Park K.H."/>
            <person name="Akmal A."/>
            <person name="Feldman A."/>
            <person name="Lin J.S."/>
            <person name="Chang W.E."/>
            <person name="Higgs B.W."/>
            <person name="Demirev P."/>
            <person name="Lindquist J."/>
            <person name="Liem A."/>
            <person name="Fochler E."/>
            <person name="Read T.D."/>
            <person name="Tapia R."/>
            <person name="Johnson S."/>
            <person name="Bishop-Lilly K.A."/>
            <person name="Detter C."/>
            <person name="Han C."/>
            <person name="Sozhamannan S."/>
            <person name="Rosenzweig C.N."/>
            <person name="Skowronski E.W."/>
        </authorList>
    </citation>
    <scope>NUCLEOTIDE SEQUENCE [LARGE SCALE GENOMIC DNA]</scope>
    <source>
        <strain evidence="8 9">AIT1</strain>
    </source>
</reference>
<evidence type="ECO:0000256" key="4">
    <source>
        <dbReference type="ARBA" id="ARBA00022801"/>
    </source>
</evidence>
<dbReference type="SUPFAM" id="SSF55811">
    <property type="entry name" value="Nudix"/>
    <property type="match status" value="1"/>
</dbReference>
<keyword evidence="3" id="KW-0479">Metal-binding</keyword>
<proteinExistence type="predicted"/>
<evidence type="ECO:0000256" key="5">
    <source>
        <dbReference type="ARBA" id="ARBA00022842"/>
    </source>
</evidence>
<evidence type="ECO:0000256" key="3">
    <source>
        <dbReference type="ARBA" id="ARBA00022723"/>
    </source>
</evidence>
<dbReference type="Pfam" id="PF00293">
    <property type="entry name" value="NUDIX"/>
    <property type="match status" value="1"/>
</dbReference>
<dbReference type="AlphaFoldDB" id="A0A432X1M6"/>
<dbReference type="CDD" id="cd03426">
    <property type="entry name" value="NUDIX_CoAse_Nudt7"/>
    <property type="match status" value="1"/>
</dbReference>
<evidence type="ECO:0000256" key="6">
    <source>
        <dbReference type="ARBA" id="ARBA00023211"/>
    </source>
</evidence>
<organism evidence="8 9">
    <name type="scientific">Aliidiomarina taiwanensis</name>
    <dbReference type="NCBI Taxonomy" id="946228"/>
    <lineage>
        <taxon>Bacteria</taxon>
        <taxon>Pseudomonadati</taxon>
        <taxon>Pseudomonadota</taxon>
        <taxon>Gammaproteobacteria</taxon>
        <taxon>Alteromonadales</taxon>
        <taxon>Idiomarinaceae</taxon>
        <taxon>Aliidiomarina</taxon>
    </lineage>
</organism>
<dbReference type="InterPro" id="IPR015797">
    <property type="entry name" value="NUDIX_hydrolase-like_dom_sf"/>
</dbReference>
<dbReference type="PROSITE" id="PS51462">
    <property type="entry name" value="NUDIX"/>
    <property type="match status" value="1"/>
</dbReference>
<accession>A0A432X1M6</accession>
<dbReference type="PANTHER" id="PTHR12992">
    <property type="entry name" value="NUDIX HYDROLASE"/>
    <property type="match status" value="1"/>
</dbReference>
<dbReference type="Gene3D" id="3.90.79.10">
    <property type="entry name" value="Nucleoside Triphosphate Pyrophosphohydrolase"/>
    <property type="match status" value="1"/>
</dbReference>
<evidence type="ECO:0000313" key="9">
    <source>
        <dbReference type="Proteomes" id="UP000286976"/>
    </source>
</evidence>
<comment type="caution">
    <text evidence="8">The sequence shown here is derived from an EMBL/GenBank/DDBJ whole genome shotgun (WGS) entry which is preliminary data.</text>
</comment>
<keyword evidence="5" id="KW-0460">Magnesium</keyword>
<gene>
    <name evidence="8" type="ORF">CWE15_07050</name>
</gene>
<dbReference type="NCBIfam" id="NF007980">
    <property type="entry name" value="PRK10707.1"/>
    <property type="match status" value="1"/>
</dbReference>
<sequence>MKPFVSCQLNEFVTQFSLHPPAAQAWPDFAWHKSAVLIPVRQGRSELEVILTRRTPHLRHHASQICFPGGRMDASDPCLQYTALRETQEEIGLAPQQVDIIGQLPEQPVLSRFMIQPYLGVVTSESPFYLATDEVAEVLTVPLRVLLDQRNHLQVKRNDPLYPTVHFIPWQGQLIWGATAAIIRTLADQMNPQGKHLYTPVF</sequence>
<dbReference type="EMBL" id="PIPQ01000003">
    <property type="protein sequence ID" value="RUO40507.1"/>
    <property type="molecule type" value="Genomic_DNA"/>
</dbReference>
<dbReference type="GO" id="GO:0010945">
    <property type="term" value="F:coenzyme A diphosphatase activity"/>
    <property type="evidence" value="ECO:0007669"/>
    <property type="project" value="InterPro"/>
</dbReference>
<comment type="cofactor">
    <cofactor evidence="2">
        <name>Mg(2+)</name>
        <dbReference type="ChEBI" id="CHEBI:18420"/>
    </cofactor>
</comment>
<evidence type="ECO:0000259" key="7">
    <source>
        <dbReference type="PROSITE" id="PS51462"/>
    </source>
</evidence>
<evidence type="ECO:0000256" key="1">
    <source>
        <dbReference type="ARBA" id="ARBA00001936"/>
    </source>
</evidence>
<comment type="cofactor">
    <cofactor evidence="1">
        <name>Mn(2+)</name>
        <dbReference type="ChEBI" id="CHEBI:29035"/>
    </cofactor>
</comment>
<dbReference type="InterPro" id="IPR000086">
    <property type="entry name" value="NUDIX_hydrolase_dom"/>
</dbReference>
<feature type="domain" description="Nudix hydrolase" evidence="7">
    <location>
        <begin position="30"/>
        <end position="167"/>
    </location>
</feature>
<name>A0A432X1M6_9GAMM</name>
<evidence type="ECO:0000256" key="2">
    <source>
        <dbReference type="ARBA" id="ARBA00001946"/>
    </source>
</evidence>
<keyword evidence="6" id="KW-0464">Manganese</keyword>
<protein>
    <submittedName>
        <fullName evidence="8">CoA pyrophosphatase</fullName>
    </submittedName>
</protein>
<dbReference type="InterPro" id="IPR045121">
    <property type="entry name" value="CoAse"/>
</dbReference>
<evidence type="ECO:0000313" key="8">
    <source>
        <dbReference type="EMBL" id="RUO40507.1"/>
    </source>
</evidence>
<keyword evidence="9" id="KW-1185">Reference proteome</keyword>
<dbReference type="PANTHER" id="PTHR12992:SF11">
    <property type="entry name" value="MITOCHONDRIAL COENZYME A DIPHOSPHATASE NUDT8"/>
    <property type="match status" value="1"/>
</dbReference>